<dbReference type="Gene3D" id="1.10.30.10">
    <property type="entry name" value="High mobility group box domain"/>
    <property type="match status" value="1"/>
</dbReference>
<feature type="domain" description="Sox C-terminal" evidence="9">
    <location>
        <begin position="344"/>
        <end position="455"/>
    </location>
</feature>
<keyword evidence="4" id="KW-0804">Transcription</keyword>
<evidence type="ECO:0000256" key="6">
    <source>
        <dbReference type="PROSITE-ProRule" id="PRU00267"/>
    </source>
</evidence>
<feature type="domain" description="HMG box" evidence="8">
    <location>
        <begin position="20"/>
        <end position="88"/>
    </location>
</feature>
<name>A0AAD1W1V3_PELCU</name>
<keyword evidence="2" id="KW-0805">Transcription regulation</keyword>
<feature type="domain" description="Sox C-terminal" evidence="9">
    <location>
        <begin position="214"/>
        <end position="325"/>
    </location>
</feature>
<dbReference type="GO" id="GO:0001228">
    <property type="term" value="F:DNA-binding transcription activator activity, RNA polymerase II-specific"/>
    <property type="evidence" value="ECO:0007669"/>
    <property type="project" value="TreeGrafter"/>
</dbReference>
<evidence type="ECO:0000256" key="1">
    <source>
        <dbReference type="ARBA" id="ARBA00004123"/>
    </source>
</evidence>
<dbReference type="PROSITE" id="PS50118">
    <property type="entry name" value="HMG_BOX_2"/>
    <property type="match status" value="1"/>
</dbReference>
<dbReference type="PANTHER" id="PTHR10270">
    <property type="entry name" value="SOX TRANSCRIPTION FACTOR"/>
    <property type="match status" value="1"/>
</dbReference>
<dbReference type="Pfam" id="PF00505">
    <property type="entry name" value="HMG_box"/>
    <property type="match status" value="1"/>
</dbReference>
<dbReference type="SMART" id="SM00398">
    <property type="entry name" value="HMG"/>
    <property type="match status" value="1"/>
</dbReference>
<dbReference type="Pfam" id="PF12067">
    <property type="entry name" value="Sox17_18_mid"/>
    <property type="match status" value="1"/>
</dbReference>
<evidence type="ECO:0000256" key="7">
    <source>
        <dbReference type="SAM" id="MobiDB-lite"/>
    </source>
</evidence>
<dbReference type="GO" id="GO:0030154">
    <property type="term" value="P:cell differentiation"/>
    <property type="evidence" value="ECO:0007669"/>
    <property type="project" value="TreeGrafter"/>
</dbReference>
<comment type="subcellular location">
    <subcellularLocation>
        <location evidence="1">Nucleus</location>
    </subcellularLocation>
</comment>
<keyword evidence="11" id="KW-1185">Reference proteome</keyword>
<organism evidence="10 11">
    <name type="scientific">Pelobates cultripes</name>
    <name type="common">Western spadefoot toad</name>
    <dbReference type="NCBI Taxonomy" id="61616"/>
    <lineage>
        <taxon>Eukaryota</taxon>
        <taxon>Metazoa</taxon>
        <taxon>Chordata</taxon>
        <taxon>Craniata</taxon>
        <taxon>Vertebrata</taxon>
        <taxon>Euteleostomi</taxon>
        <taxon>Amphibia</taxon>
        <taxon>Batrachia</taxon>
        <taxon>Anura</taxon>
        <taxon>Pelobatoidea</taxon>
        <taxon>Pelobatidae</taxon>
        <taxon>Pelobates</taxon>
    </lineage>
</organism>
<dbReference type="InterPro" id="IPR033392">
    <property type="entry name" value="Sox7/17/18_central"/>
</dbReference>
<protein>
    <submittedName>
        <fullName evidence="10">Transcription factor Sox-17-alpha</fullName>
    </submittedName>
</protein>
<dbReference type="InterPro" id="IPR036910">
    <property type="entry name" value="HMG_box_dom_sf"/>
</dbReference>
<evidence type="ECO:0000259" key="8">
    <source>
        <dbReference type="PROSITE" id="PS50118"/>
    </source>
</evidence>
<evidence type="ECO:0000313" key="11">
    <source>
        <dbReference type="Proteomes" id="UP001295444"/>
    </source>
</evidence>
<evidence type="ECO:0000256" key="3">
    <source>
        <dbReference type="ARBA" id="ARBA00023125"/>
    </source>
</evidence>
<dbReference type="PANTHER" id="PTHR10270:SF317">
    <property type="entry name" value="TRANSCRIPTION FACTOR SOX-15-RELATED"/>
    <property type="match status" value="1"/>
</dbReference>
<keyword evidence="3 6" id="KW-0238">DNA-binding</keyword>
<dbReference type="InterPro" id="IPR009071">
    <property type="entry name" value="HMG_box_dom"/>
</dbReference>
<gene>
    <name evidence="10" type="ORF">PECUL_23A018983</name>
</gene>
<feature type="compositionally biased region" description="Basic residues" evidence="7">
    <location>
        <begin position="86"/>
        <end position="100"/>
    </location>
</feature>
<evidence type="ECO:0000256" key="5">
    <source>
        <dbReference type="ARBA" id="ARBA00023242"/>
    </source>
</evidence>
<dbReference type="InterPro" id="IPR021934">
    <property type="entry name" value="Sox_C"/>
</dbReference>
<dbReference type="InterPro" id="IPR050140">
    <property type="entry name" value="SRY-related_HMG-box_TF-like"/>
</dbReference>
<dbReference type="Proteomes" id="UP001295444">
    <property type="component" value="Chromosome 04"/>
</dbReference>
<sequence>MSSELRAECANMSSQAETRVRRPKNAFVVWAMDERKRLAQQNSGLPKGELSKILGKVWRALTRTEKMPFFVEAERLKEQHTQDHTKKPKKRKLDQKKKRSGNGFIGIKKQSEQSSTDGRMCLDSFSIGYNQDQSYCHSQLPQSTSHCKDHHFDYSLPTPEASPVNLAEADSLYFTSSAQEVVPYSYNTTNSHQQSPCILLTVNQLSQAEEMGQGSPMNNMIGSQQPPQMYYEQSFVSCRHEMVLPGYLSPPPESISRVAPSTQHVDTLGRVYKAEFNQYLGYATTAEGGMYHHNQYRTVSNTENALMSSVLPDASPAMFCATYSNEQSSCSFNQLSQAEQVGQGSPMNNMIGCQQPPPMYYEQSFVSSRHEMVLPGYLSPPPESIPGEEPSMQHVNTLGRVYKAEFNQYLDCVTMAEGGMYHQGQDPTVSHTENALMSSVLSDASTAMYYCNNYSNA</sequence>
<dbReference type="AlphaFoldDB" id="A0AAD1W1V3"/>
<proteinExistence type="predicted"/>
<dbReference type="PROSITE" id="PS51516">
    <property type="entry name" value="SOX_C"/>
    <property type="match status" value="2"/>
</dbReference>
<dbReference type="EMBL" id="OW240915">
    <property type="protein sequence ID" value="CAH2285230.1"/>
    <property type="molecule type" value="Genomic_DNA"/>
</dbReference>
<feature type="region of interest" description="Disordered" evidence="7">
    <location>
        <begin position="75"/>
        <end position="117"/>
    </location>
</feature>
<feature type="compositionally biased region" description="Basic and acidic residues" evidence="7">
    <location>
        <begin position="75"/>
        <end position="85"/>
    </location>
</feature>
<dbReference type="SUPFAM" id="SSF47095">
    <property type="entry name" value="HMG-box"/>
    <property type="match status" value="1"/>
</dbReference>
<accession>A0AAD1W1V3</accession>
<dbReference type="GO" id="GO:0005634">
    <property type="term" value="C:nucleus"/>
    <property type="evidence" value="ECO:0007669"/>
    <property type="project" value="UniProtKB-SubCell"/>
</dbReference>
<keyword evidence="5 6" id="KW-0539">Nucleus</keyword>
<evidence type="ECO:0000256" key="4">
    <source>
        <dbReference type="ARBA" id="ARBA00023163"/>
    </source>
</evidence>
<reference evidence="10" key="1">
    <citation type="submission" date="2022-03" db="EMBL/GenBank/DDBJ databases">
        <authorList>
            <person name="Alioto T."/>
            <person name="Alioto T."/>
            <person name="Gomez Garrido J."/>
        </authorList>
    </citation>
    <scope>NUCLEOTIDE SEQUENCE</scope>
</reference>
<evidence type="ECO:0000259" key="9">
    <source>
        <dbReference type="PROSITE" id="PS51516"/>
    </source>
</evidence>
<feature type="DNA-binding region" description="HMG box" evidence="6">
    <location>
        <begin position="20"/>
        <end position="88"/>
    </location>
</feature>
<evidence type="ECO:0000313" key="10">
    <source>
        <dbReference type="EMBL" id="CAH2285230.1"/>
    </source>
</evidence>
<dbReference type="GO" id="GO:0048731">
    <property type="term" value="P:system development"/>
    <property type="evidence" value="ECO:0007669"/>
    <property type="project" value="UniProtKB-ARBA"/>
</dbReference>
<dbReference type="GO" id="GO:0000978">
    <property type="term" value="F:RNA polymerase II cis-regulatory region sequence-specific DNA binding"/>
    <property type="evidence" value="ECO:0007669"/>
    <property type="project" value="TreeGrafter"/>
</dbReference>
<evidence type="ECO:0000256" key="2">
    <source>
        <dbReference type="ARBA" id="ARBA00023015"/>
    </source>
</evidence>